<evidence type="ECO:0000256" key="2">
    <source>
        <dbReference type="SAM" id="MobiDB-lite"/>
    </source>
</evidence>
<protein>
    <submittedName>
        <fullName evidence="3">Uncharacterized protein</fullName>
    </submittedName>
</protein>
<evidence type="ECO:0000256" key="1">
    <source>
        <dbReference type="SAM" id="Coils"/>
    </source>
</evidence>
<accession>A0AAV4FRQ5</accession>
<sequence length="182" mass="20191">MADFVCQVQTVNANGELLLTSTRVHQNKRQQGKDNQIVMSSVTWQIIDLVHQLGTKLAVASLHAENLGDNLKTLETKMETIKSNMRSLDSSVNTKFASLSKSTEQLELKVGALENRLEDKIASAERSLQNSLSLLQNRIEDKLKDDVEDKVDEWSGARQWIRRSPVQATSSAAEKTAASPAE</sequence>
<name>A0AAV4FRQ5_9GAST</name>
<keyword evidence="4" id="KW-1185">Reference proteome</keyword>
<proteinExistence type="predicted"/>
<keyword evidence="1" id="KW-0175">Coiled coil</keyword>
<dbReference type="EMBL" id="BMAT01011626">
    <property type="protein sequence ID" value="GFR76177.1"/>
    <property type="molecule type" value="Genomic_DNA"/>
</dbReference>
<reference evidence="3 4" key="1">
    <citation type="journal article" date="2021" name="Elife">
        <title>Chloroplast acquisition without the gene transfer in kleptoplastic sea slugs, Plakobranchus ocellatus.</title>
        <authorList>
            <person name="Maeda T."/>
            <person name="Takahashi S."/>
            <person name="Yoshida T."/>
            <person name="Shimamura S."/>
            <person name="Takaki Y."/>
            <person name="Nagai Y."/>
            <person name="Toyoda A."/>
            <person name="Suzuki Y."/>
            <person name="Arimoto A."/>
            <person name="Ishii H."/>
            <person name="Satoh N."/>
            <person name="Nishiyama T."/>
            <person name="Hasebe M."/>
            <person name="Maruyama T."/>
            <person name="Minagawa J."/>
            <person name="Obokata J."/>
            <person name="Shigenobu S."/>
        </authorList>
    </citation>
    <scope>NUCLEOTIDE SEQUENCE [LARGE SCALE GENOMIC DNA]</scope>
</reference>
<feature type="compositionally biased region" description="Low complexity" evidence="2">
    <location>
        <begin position="168"/>
        <end position="182"/>
    </location>
</feature>
<evidence type="ECO:0000313" key="3">
    <source>
        <dbReference type="EMBL" id="GFR76177.1"/>
    </source>
</evidence>
<feature type="coiled-coil region" evidence="1">
    <location>
        <begin position="64"/>
        <end position="91"/>
    </location>
</feature>
<dbReference type="AlphaFoldDB" id="A0AAV4FRQ5"/>
<evidence type="ECO:0000313" key="4">
    <source>
        <dbReference type="Proteomes" id="UP000762676"/>
    </source>
</evidence>
<feature type="region of interest" description="Disordered" evidence="2">
    <location>
        <begin position="163"/>
        <end position="182"/>
    </location>
</feature>
<organism evidence="3 4">
    <name type="scientific">Elysia marginata</name>
    <dbReference type="NCBI Taxonomy" id="1093978"/>
    <lineage>
        <taxon>Eukaryota</taxon>
        <taxon>Metazoa</taxon>
        <taxon>Spiralia</taxon>
        <taxon>Lophotrochozoa</taxon>
        <taxon>Mollusca</taxon>
        <taxon>Gastropoda</taxon>
        <taxon>Heterobranchia</taxon>
        <taxon>Euthyneura</taxon>
        <taxon>Panpulmonata</taxon>
        <taxon>Sacoglossa</taxon>
        <taxon>Placobranchoidea</taxon>
        <taxon>Plakobranchidae</taxon>
        <taxon>Elysia</taxon>
    </lineage>
</organism>
<gene>
    <name evidence="3" type="ORF">ElyMa_005795200</name>
</gene>
<comment type="caution">
    <text evidence="3">The sequence shown here is derived from an EMBL/GenBank/DDBJ whole genome shotgun (WGS) entry which is preliminary data.</text>
</comment>
<dbReference type="Proteomes" id="UP000762676">
    <property type="component" value="Unassembled WGS sequence"/>
</dbReference>